<reference evidence="3" key="1">
    <citation type="submission" date="2017-06" db="EMBL/GenBank/DDBJ databases">
        <authorList>
            <person name="Cremers G."/>
        </authorList>
    </citation>
    <scope>NUCLEOTIDE SEQUENCE [LARGE SCALE GENOMIC DNA]</scope>
</reference>
<feature type="transmembrane region" description="Helical" evidence="1">
    <location>
        <begin position="22"/>
        <end position="40"/>
    </location>
</feature>
<dbReference type="Proteomes" id="UP000218615">
    <property type="component" value="Unassembled WGS sequence"/>
</dbReference>
<feature type="transmembrane region" description="Helical" evidence="1">
    <location>
        <begin position="195"/>
        <end position="212"/>
    </location>
</feature>
<protein>
    <submittedName>
        <fullName evidence="2">Uncharacterized protein</fullName>
    </submittedName>
</protein>
<feature type="transmembrane region" description="Helical" evidence="1">
    <location>
        <begin position="247"/>
        <end position="270"/>
    </location>
</feature>
<keyword evidence="1" id="KW-1133">Transmembrane helix</keyword>
<keyword evidence="3" id="KW-1185">Reference proteome</keyword>
<evidence type="ECO:0000313" key="2">
    <source>
        <dbReference type="EMBL" id="SNQ60559.1"/>
    </source>
</evidence>
<feature type="transmembrane region" description="Helical" evidence="1">
    <location>
        <begin position="164"/>
        <end position="183"/>
    </location>
</feature>
<evidence type="ECO:0000313" key="3">
    <source>
        <dbReference type="Proteomes" id="UP000218615"/>
    </source>
</evidence>
<dbReference type="EMBL" id="FZMP01000100">
    <property type="protein sequence ID" value="SNQ60559.1"/>
    <property type="molecule type" value="Genomic_DNA"/>
</dbReference>
<keyword evidence="1" id="KW-0472">Membrane</keyword>
<organism evidence="2 3">
    <name type="scientific">Candidatus Methanoperedens nitratireducens</name>
    <dbReference type="NCBI Taxonomy" id="1392998"/>
    <lineage>
        <taxon>Archaea</taxon>
        <taxon>Methanobacteriati</taxon>
        <taxon>Methanobacteriota</taxon>
        <taxon>Stenosarchaea group</taxon>
        <taxon>Methanomicrobia</taxon>
        <taxon>Methanosarcinales</taxon>
        <taxon>ANME-2 cluster</taxon>
        <taxon>Candidatus Methanoperedentaceae</taxon>
        <taxon>Candidatus Methanoperedens</taxon>
    </lineage>
</organism>
<accession>A0A284VMX5</accession>
<proteinExistence type="predicted"/>
<dbReference type="AlphaFoldDB" id="A0A284VMX5"/>
<sequence length="283" mass="31368">MYKKWYVVELDKQKLLVSIGKYLLRFFVLTLIFVYGFAQITEYSNLKPIVSDLTAKLLSESQDMGGANPQLLEGITQQCQNTDKIVIPVGSESITIDCKEVQAKRGSALPQYLSDAISNVVLKDYYKDYGCSPVGCLTSLAVSRDPTKLPFLISAQMNQFLKMLIPYLVIGLVLSLFILIYFIRETFSVFKEVGMTLLSAGVPFVLLLLLKYRELLLVSTGILSGKEDFLLSANELLSGPVNHVTDLYLYMYGIVFIIGAVLAITGYVVLRQRAKAAGTAGVK</sequence>
<evidence type="ECO:0000256" key="1">
    <source>
        <dbReference type="SAM" id="Phobius"/>
    </source>
</evidence>
<keyword evidence="1" id="KW-0812">Transmembrane</keyword>
<name>A0A284VMX5_9EURY</name>
<gene>
    <name evidence="2" type="ORF">MNV_1890002</name>
</gene>